<dbReference type="PROSITE" id="PS51257">
    <property type="entry name" value="PROKAR_LIPOPROTEIN"/>
    <property type="match status" value="1"/>
</dbReference>
<organism evidence="3 4">
    <name type="scientific">Rubneribacter badeniensis</name>
    <dbReference type="NCBI Taxonomy" id="2070688"/>
    <lineage>
        <taxon>Bacteria</taxon>
        <taxon>Bacillati</taxon>
        <taxon>Actinomycetota</taxon>
        <taxon>Coriobacteriia</taxon>
        <taxon>Eggerthellales</taxon>
        <taxon>Eggerthellaceae</taxon>
        <taxon>Rubneribacter</taxon>
    </lineage>
</organism>
<accession>A0A2K2U610</accession>
<evidence type="ECO:0000313" key="3">
    <source>
        <dbReference type="EMBL" id="PNV65648.1"/>
    </source>
</evidence>
<dbReference type="RefSeq" id="WP_103262806.1">
    <property type="nucleotide sequence ID" value="NZ_PPEL01000021.1"/>
</dbReference>
<protein>
    <recommendedName>
        <fullName evidence="5">DUF5666 domain-containing protein</fullName>
    </recommendedName>
</protein>
<evidence type="ECO:0000256" key="1">
    <source>
        <dbReference type="SAM" id="MobiDB-lite"/>
    </source>
</evidence>
<comment type="caution">
    <text evidence="3">The sequence shown here is derived from an EMBL/GenBank/DDBJ whole genome shotgun (WGS) entry which is preliminary data.</text>
</comment>
<sequence length="160" mass="16787">MSKKKMRAFACAVAAALAFAPFLGGCMADGTDAQPQFNEEGQREDVGSAVDEDDEAVRFGQVVSVDGDAVTIVMGELQGSSEGERKSFSAGEDEMSLDMTEVRIVDESGSTVEGQTLEADDVVAMWGTSEGTSFKPEMVEILDVAYSGANADEGRVPQAG</sequence>
<evidence type="ECO:0008006" key="5">
    <source>
        <dbReference type="Google" id="ProtNLM"/>
    </source>
</evidence>
<name>A0A2K2U610_9ACTN</name>
<dbReference type="EMBL" id="PPEL01000021">
    <property type="protein sequence ID" value="PNV65648.1"/>
    <property type="molecule type" value="Genomic_DNA"/>
</dbReference>
<feature type="signal peptide" evidence="2">
    <location>
        <begin position="1"/>
        <end position="28"/>
    </location>
</feature>
<feature type="chain" id="PRO_5014403589" description="DUF5666 domain-containing protein" evidence="2">
    <location>
        <begin position="29"/>
        <end position="160"/>
    </location>
</feature>
<dbReference type="AlphaFoldDB" id="A0A2K2U610"/>
<feature type="region of interest" description="Disordered" evidence="1">
    <location>
        <begin position="31"/>
        <end position="50"/>
    </location>
</feature>
<proteinExistence type="predicted"/>
<evidence type="ECO:0000313" key="4">
    <source>
        <dbReference type="Proteomes" id="UP000236488"/>
    </source>
</evidence>
<reference evidence="3 4" key="1">
    <citation type="journal article" date="2018" name="Int. J. Syst. Evol. Microbiol.">
        <title>Rubneribacter badeniensis gen. nov., sp. nov. and Enteroscipio rubneri gen. nov., sp. nov., new members of the Eggerthellaceae isolated from human faeces.</title>
        <authorList>
            <person name="Danylec N."/>
            <person name="Gobl A."/>
            <person name="Stoll D.A."/>
            <person name="Hetzer B."/>
            <person name="Kulling S.E."/>
            <person name="Huch M."/>
        </authorList>
    </citation>
    <scope>NUCLEOTIDE SEQUENCE [LARGE SCALE GENOMIC DNA]</scope>
    <source>
        <strain evidence="3 4">ResAG-85</strain>
    </source>
</reference>
<gene>
    <name evidence="3" type="ORF">C2L80_05300</name>
</gene>
<dbReference type="Proteomes" id="UP000236488">
    <property type="component" value="Unassembled WGS sequence"/>
</dbReference>
<keyword evidence="2" id="KW-0732">Signal</keyword>
<evidence type="ECO:0000256" key="2">
    <source>
        <dbReference type="SAM" id="SignalP"/>
    </source>
</evidence>
<keyword evidence="4" id="KW-1185">Reference proteome</keyword>